<keyword evidence="1" id="KW-0472">Membrane</keyword>
<feature type="transmembrane region" description="Helical" evidence="1">
    <location>
        <begin position="172"/>
        <end position="195"/>
    </location>
</feature>
<sequence length="251" mass="29417">MKPNEIRLSPIVRFRMTFENELNLDKKGVFGQETYEKYIERHREASQKLEHFIRILCFQNALLFLVLNGQNWTLPIIGVQISEIPSIQEILLFSASMAFYFMCTYFVTYQCYDAIIEQFGNRIVNSNLIDPDFFNASRKHYDFFLKLYRPKLNIWGEDLYQHTRGFSIFSRLMNIIMGAVILIFPITHLALIGSASWQVYNSDWSIYAKWLLLLATAIINFGGIALLFGINKDFTFKTIELQPDDESLEEK</sequence>
<keyword evidence="1" id="KW-0812">Transmembrane</keyword>
<dbReference type="Proteomes" id="UP000252517">
    <property type="component" value="Unassembled WGS sequence"/>
</dbReference>
<keyword evidence="1" id="KW-1133">Transmembrane helix</keyword>
<feature type="transmembrane region" description="Helical" evidence="1">
    <location>
        <begin position="51"/>
        <end position="70"/>
    </location>
</feature>
<reference evidence="2 3" key="1">
    <citation type="submission" date="2014-07" db="EMBL/GenBank/DDBJ databases">
        <title>Draft genome sequence of Thalassospira profundimaris S25-3-2.</title>
        <authorList>
            <person name="Lai Q."/>
            <person name="Shao Z."/>
        </authorList>
    </citation>
    <scope>NUCLEOTIDE SEQUENCE [LARGE SCALE GENOMIC DNA]</scope>
    <source>
        <strain evidence="2 3">S25-3-2</strain>
    </source>
</reference>
<proteinExistence type="predicted"/>
<evidence type="ECO:0000313" key="3">
    <source>
        <dbReference type="Proteomes" id="UP000252517"/>
    </source>
</evidence>
<feature type="transmembrane region" description="Helical" evidence="1">
    <location>
        <begin position="207"/>
        <end position="230"/>
    </location>
</feature>
<dbReference type="AlphaFoldDB" id="A0A367XDA5"/>
<evidence type="ECO:0000313" key="2">
    <source>
        <dbReference type="EMBL" id="RCK51653.1"/>
    </source>
</evidence>
<protein>
    <submittedName>
        <fullName evidence="2">Uncharacterized protein</fullName>
    </submittedName>
</protein>
<dbReference type="EMBL" id="JPWH01000005">
    <property type="protein sequence ID" value="RCK51653.1"/>
    <property type="molecule type" value="Genomic_DNA"/>
</dbReference>
<gene>
    <name evidence="2" type="ORF">TH25_08135</name>
</gene>
<accession>A0A367XDA5</accession>
<evidence type="ECO:0000256" key="1">
    <source>
        <dbReference type="SAM" id="Phobius"/>
    </source>
</evidence>
<feature type="transmembrane region" description="Helical" evidence="1">
    <location>
        <begin position="90"/>
        <end position="112"/>
    </location>
</feature>
<organism evidence="2 3">
    <name type="scientific">Thalassospira profundimaris</name>
    <dbReference type="NCBI Taxonomy" id="502049"/>
    <lineage>
        <taxon>Bacteria</taxon>
        <taxon>Pseudomonadati</taxon>
        <taxon>Pseudomonadota</taxon>
        <taxon>Alphaproteobacteria</taxon>
        <taxon>Rhodospirillales</taxon>
        <taxon>Thalassospiraceae</taxon>
        <taxon>Thalassospira</taxon>
    </lineage>
</organism>
<comment type="caution">
    <text evidence="2">The sequence shown here is derived from an EMBL/GenBank/DDBJ whole genome shotgun (WGS) entry which is preliminary data.</text>
</comment>
<name>A0A367XDA5_9PROT</name>